<keyword evidence="1" id="KW-0472">Membrane</keyword>
<organism evidence="2 3">
    <name type="scientific">Recurvomyces mirabilis</name>
    <dbReference type="NCBI Taxonomy" id="574656"/>
    <lineage>
        <taxon>Eukaryota</taxon>
        <taxon>Fungi</taxon>
        <taxon>Dikarya</taxon>
        <taxon>Ascomycota</taxon>
        <taxon>Pezizomycotina</taxon>
        <taxon>Dothideomycetes</taxon>
        <taxon>Dothideomycetidae</taxon>
        <taxon>Mycosphaerellales</taxon>
        <taxon>Teratosphaeriaceae</taxon>
        <taxon>Recurvomyces</taxon>
    </lineage>
</organism>
<sequence length="283" mass="32453">MDLVMDRQQFCRERDGWKSRHDSIFLLALALTVTVLSVQKKIWVIDSNILLQLSFGFVFSVMTIWGRRTAFYKQGHFGGWGTHFRLLLCAAVSGYSLWFWIDGVVDPTPNCFLRESRDGLRWFMFANVKMSDSWVRTIAIVVSALASVYFGTMLLVAMVTFARSIVLRERWNTDELEMRQALRSWTLFQVALAVVNLLFVLYTMLSVEFTLNFNNVAGVLANAGIANSSQLTPLLIGTLTFVRLLYTLYKERWAHQPDHQAETQSPIKGADLERPSRLLPRLL</sequence>
<feature type="transmembrane region" description="Helical" evidence="1">
    <location>
        <begin position="182"/>
        <end position="205"/>
    </location>
</feature>
<dbReference type="EMBL" id="JAUTXT010000011">
    <property type="protein sequence ID" value="KAK3676108.1"/>
    <property type="molecule type" value="Genomic_DNA"/>
</dbReference>
<keyword evidence="3" id="KW-1185">Reference proteome</keyword>
<feature type="transmembrane region" description="Helical" evidence="1">
    <location>
        <begin position="77"/>
        <end position="101"/>
    </location>
</feature>
<accession>A0AAE1C2X3</accession>
<feature type="transmembrane region" description="Helical" evidence="1">
    <location>
        <begin position="225"/>
        <end position="246"/>
    </location>
</feature>
<protein>
    <submittedName>
        <fullName evidence="2">Uncharacterized protein</fullName>
    </submittedName>
</protein>
<comment type="caution">
    <text evidence="2">The sequence shown here is derived from an EMBL/GenBank/DDBJ whole genome shotgun (WGS) entry which is preliminary data.</text>
</comment>
<dbReference type="Proteomes" id="UP001274830">
    <property type="component" value="Unassembled WGS sequence"/>
</dbReference>
<proteinExistence type="predicted"/>
<evidence type="ECO:0000313" key="3">
    <source>
        <dbReference type="Proteomes" id="UP001274830"/>
    </source>
</evidence>
<reference evidence="2" key="1">
    <citation type="submission" date="2023-07" db="EMBL/GenBank/DDBJ databases">
        <title>Black Yeasts Isolated from many extreme environments.</title>
        <authorList>
            <person name="Coleine C."/>
            <person name="Stajich J.E."/>
            <person name="Selbmann L."/>
        </authorList>
    </citation>
    <scope>NUCLEOTIDE SEQUENCE</scope>
    <source>
        <strain evidence="2">CCFEE 5485</strain>
    </source>
</reference>
<dbReference type="AlphaFoldDB" id="A0AAE1C2X3"/>
<evidence type="ECO:0000256" key="1">
    <source>
        <dbReference type="SAM" id="Phobius"/>
    </source>
</evidence>
<keyword evidence="1" id="KW-1133">Transmembrane helix</keyword>
<feature type="transmembrane region" description="Helical" evidence="1">
    <location>
        <begin position="134"/>
        <end position="161"/>
    </location>
</feature>
<gene>
    <name evidence="2" type="ORF">LTR78_003858</name>
</gene>
<keyword evidence="1" id="KW-0812">Transmembrane</keyword>
<feature type="transmembrane region" description="Helical" evidence="1">
    <location>
        <begin position="24"/>
        <end position="43"/>
    </location>
</feature>
<evidence type="ECO:0000313" key="2">
    <source>
        <dbReference type="EMBL" id="KAK3676108.1"/>
    </source>
</evidence>
<name>A0AAE1C2X3_9PEZI</name>
<feature type="transmembrane region" description="Helical" evidence="1">
    <location>
        <begin position="49"/>
        <end position="65"/>
    </location>
</feature>